<dbReference type="GO" id="GO:0050992">
    <property type="term" value="P:dimethylallyl diphosphate biosynthetic process"/>
    <property type="evidence" value="ECO:0007669"/>
    <property type="project" value="InterPro"/>
</dbReference>
<keyword evidence="4" id="KW-0408">Iron</keyword>
<comment type="caution">
    <text evidence="6">The sequence shown here is derived from an EMBL/GenBank/DDBJ whole genome shotgun (WGS) entry which is preliminary data.</text>
</comment>
<evidence type="ECO:0000256" key="4">
    <source>
        <dbReference type="ARBA" id="ARBA00023004"/>
    </source>
</evidence>
<evidence type="ECO:0000313" key="6">
    <source>
        <dbReference type="EMBL" id="GAF74485.1"/>
    </source>
</evidence>
<dbReference type="EMBL" id="BARS01002896">
    <property type="protein sequence ID" value="GAF74485.1"/>
    <property type="molecule type" value="Genomic_DNA"/>
</dbReference>
<proteinExistence type="predicted"/>
<evidence type="ECO:0000256" key="5">
    <source>
        <dbReference type="ARBA" id="ARBA00023014"/>
    </source>
</evidence>
<dbReference type="Gene3D" id="3.40.1010.20">
    <property type="entry name" value="4-hydroxy-3-methylbut-2-enyl diphosphate reductase, catalytic domain"/>
    <property type="match status" value="2"/>
</dbReference>
<dbReference type="PANTHER" id="PTHR30426:SF0">
    <property type="entry name" value="4-HYDROXY-3-METHYLBUT-2-ENYL DIPHOSPHATE REDUCTASE"/>
    <property type="match status" value="1"/>
</dbReference>
<dbReference type="Gene3D" id="3.40.50.11270">
    <property type="match status" value="1"/>
</dbReference>
<evidence type="ECO:0008006" key="7">
    <source>
        <dbReference type="Google" id="ProtNLM"/>
    </source>
</evidence>
<organism evidence="6">
    <name type="scientific">marine sediment metagenome</name>
    <dbReference type="NCBI Taxonomy" id="412755"/>
    <lineage>
        <taxon>unclassified sequences</taxon>
        <taxon>metagenomes</taxon>
        <taxon>ecological metagenomes</taxon>
    </lineage>
</organism>
<evidence type="ECO:0000256" key="3">
    <source>
        <dbReference type="ARBA" id="ARBA00022723"/>
    </source>
</evidence>
<comment type="cofactor">
    <cofactor evidence="1">
        <name>[4Fe-4S] cluster</name>
        <dbReference type="ChEBI" id="CHEBI:49883"/>
    </cofactor>
</comment>
<dbReference type="NCBIfam" id="TIGR00216">
    <property type="entry name" value="ispH_lytB"/>
    <property type="match status" value="1"/>
</dbReference>
<dbReference type="Pfam" id="PF02401">
    <property type="entry name" value="LYTB"/>
    <property type="match status" value="1"/>
</dbReference>
<dbReference type="PANTHER" id="PTHR30426">
    <property type="entry name" value="4-HYDROXY-3-METHYLBUT-2-ENYL DIPHOSPHATE REDUCTASE"/>
    <property type="match status" value="1"/>
</dbReference>
<name>X0TEL3_9ZZZZ</name>
<keyword evidence="5" id="KW-0411">Iron-sulfur</keyword>
<sequence length="225" mass="24810">DDVEQIKAGATVLIRSHGAAPEQMTRLSQKGVNIVDATCVLVKRLQQIASQMQKDGYKVVIIGDKNHPEVQAVAGCMSEAIVIADESDLHKIAENAKLGVVCQTTQSPEFFSSMLCAIVRCSFSEVKVVNTLCKEAVKRQESAVELCRRVDIMFVLGSLESANTRKLAELCKKYNKQTFHLQNWREFDINTGSGKKVAGVTAGASTPEWIIDEFVEKLRALDRPL</sequence>
<reference evidence="6" key="1">
    <citation type="journal article" date="2014" name="Front. Microbiol.">
        <title>High frequency of phylogenetically diverse reductive dehalogenase-homologous genes in deep subseafloor sedimentary metagenomes.</title>
        <authorList>
            <person name="Kawai M."/>
            <person name="Futagami T."/>
            <person name="Toyoda A."/>
            <person name="Takaki Y."/>
            <person name="Nishi S."/>
            <person name="Hori S."/>
            <person name="Arai W."/>
            <person name="Tsubouchi T."/>
            <person name="Morono Y."/>
            <person name="Uchiyama I."/>
            <person name="Ito T."/>
            <person name="Fujiyama A."/>
            <person name="Inagaki F."/>
            <person name="Takami H."/>
        </authorList>
    </citation>
    <scope>NUCLEOTIDE SEQUENCE</scope>
    <source>
        <strain evidence="6">Expedition CK06-06</strain>
    </source>
</reference>
<keyword evidence="3" id="KW-0479">Metal-binding</keyword>
<dbReference type="GO" id="GO:0051539">
    <property type="term" value="F:4 iron, 4 sulfur cluster binding"/>
    <property type="evidence" value="ECO:0007669"/>
    <property type="project" value="UniProtKB-KW"/>
</dbReference>
<dbReference type="InterPro" id="IPR003451">
    <property type="entry name" value="LytB/IspH"/>
</dbReference>
<evidence type="ECO:0000256" key="1">
    <source>
        <dbReference type="ARBA" id="ARBA00001966"/>
    </source>
</evidence>
<evidence type="ECO:0000256" key="2">
    <source>
        <dbReference type="ARBA" id="ARBA00022485"/>
    </source>
</evidence>
<protein>
    <recommendedName>
        <fullName evidence="7">4-hydroxy-3-methylbut-2-enyl diphosphate reductase</fullName>
    </recommendedName>
</protein>
<dbReference type="GO" id="GO:0019288">
    <property type="term" value="P:isopentenyl diphosphate biosynthetic process, methylerythritol 4-phosphate pathway"/>
    <property type="evidence" value="ECO:0007669"/>
    <property type="project" value="InterPro"/>
</dbReference>
<gene>
    <name evidence="6" type="ORF">S01H1_05569</name>
</gene>
<feature type="non-terminal residue" evidence="6">
    <location>
        <position position="1"/>
    </location>
</feature>
<dbReference type="GO" id="GO:0046872">
    <property type="term" value="F:metal ion binding"/>
    <property type="evidence" value="ECO:0007669"/>
    <property type="project" value="UniProtKB-KW"/>
</dbReference>
<dbReference type="GO" id="GO:0051745">
    <property type="term" value="F:4-hydroxy-3-methylbut-2-enyl diphosphate reductase activity"/>
    <property type="evidence" value="ECO:0007669"/>
    <property type="project" value="InterPro"/>
</dbReference>
<dbReference type="CDD" id="cd13944">
    <property type="entry name" value="lytB_ispH"/>
    <property type="match status" value="1"/>
</dbReference>
<dbReference type="AlphaFoldDB" id="X0TEL3"/>
<accession>X0TEL3</accession>
<keyword evidence="2" id="KW-0004">4Fe-4S</keyword>